<gene>
    <name evidence="1" type="ORF">TH53_02105</name>
</gene>
<comment type="caution">
    <text evidence="1">The sequence shown here is derived from an EMBL/GenBank/DDBJ whole genome shotgun (WGS) entry which is preliminary data.</text>
</comment>
<dbReference type="RefSeq" id="WP_041877931.1">
    <property type="nucleotide sequence ID" value="NZ_CP157278.1"/>
</dbReference>
<dbReference type="InterPro" id="IPR025737">
    <property type="entry name" value="FApF"/>
</dbReference>
<dbReference type="EMBL" id="JXRA01000007">
    <property type="protein sequence ID" value="KIO78700.1"/>
    <property type="molecule type" value="Genomic_DNA"/>
</dbReference>
<proteinExistence type="predicted"/>
<accession>A0A0D0GR69</accession>
<dbReference type="OrthoDB" id="9798341at2"/>
<evidence type="ECO:0008006" key="3">
    <source>
        <dbReference type="Google" id="ProtNLM"/>
    </source>
</evidence>
<name>A0A0D0GR69_9SPHI</name>
<dbReference type="AlphaFoldDB" id="A0A0D0GR69"/>
<organism evidence="1 2">
    <name type="scientific">Pedobacter lusitanus</name>
    <dbReference type="NCBI Taxonomy" id="1503925"/>
    <lineage>
        <taxon>Bacteria</taxon>
        <taxon>Pseudomonadati</taxon>
        <taxon>Bacteroidota</taxon>
        <taxon>Sphingobacteriia</taxon>
        <taxon>Sphingobacteriales</taxon>
        <taxon>Sphingobacteriaceae</taxon>
        <taxon>Pedobacter</taxon>
    </lineage>
</organism>
<reference evidence="1 2" key="1">
    <citation type="submission" date="2015-01" db="EMBL/GenBank/DDBJ databases">
        <title>Draft genome sequence of Pedobacter sp. NL19 isolated from sludge of an effluent treatment pond in an abandoned uranium mine.</title>
        <authorList>
            <person name="Santos T."/>
            <person name="Caetano T."/>
            <person name="Covas C."/>
            <person name="Cruz A."/>
            <person name="Mendo S."/>
        </authorList>
    </citation>
    <scope>NUCLEOTIDE SEQUENCE [LARGE SCALE GENOMIC DNA]</scope>
    <source>
        <strain evidence="1 2">NL19</strain>
    </source>
</reference>
<evidence type="ECO:0000313" key="2">
    <source>
        <dbReference type="Proteomes" id="UP000032049"/>
    </source>
</evidence>
<dbReference type="STRING" id="1503925.TH53_02105"/>
<keyword evidence="2" id="KW-1185">Reference proteome</keyword>
<sequence length="307" mass="34308">MAGNIIYRTIFNIFLSAGFCAGSTVACNKSRVGKYAGRRFSGTWTLLYSIPSDINPRSVKGPQGEDINAARVSSFLSMQQFVYESHVPVWNGNLAFSLLAPLVRLSGSGEKNNLSTNPGIVGGIILGPVIQWSNKHFFGLRYAHRAEVDIAIPLGAYNDKYDVNPSSHFFTLTAYYAFTVFLNEQLSISTRNNFNYNFRKIDSGDQSGAFYNINYAIEHTVYKKLRAELAGYFLKQLTQDAFYGNRQYYQDTYKISDTRERVLAIGPGLSYVTPGGLAAELKAFFETGARNRTEGVRPTFKVAYKLK</sequence>
<dbReference type="Proteomes" id="UP000032049">
    <property type="component" value="Unassembled WGS sequence"/>
</dbReference>
<dbReference type="Pfam" id="PF13557">
    <property type="entry name" value="Phenol_MetA_deg"/>
    <property type="match status" value="1"/>
</dbReference>
<evidence type="ECO:0000313" key="1">
    <source>
        <dbReference type="EMBL" id="KIO78700.1"/>
    </source>
</evidence>
<protein>
    <recommendedName>
        <fullName evidence="3">Transporter</fullName>
    </recommendedName>
</protein>